<evidence type="ECO:0000259" key="1">
    <source>
        <dbReference type="Pfam" id="PF04542"/>
    </source>
</evidence>
<evidence type="ECO:0000313" key="2">
    <source>
        <dbReference type="EMBL" id="QJA90144.1"/>
    </source>
</evidence>
<reference evidence="2" key="1">
    <citation type="submission" date="2020-03" db="EMBL/GenBank/DDBJ databases">
        <title>The deep terrestrial virosphere.</title>
        <authorList>
            <person name="Holmfeldt K."/>
            <person name="Nilsson E."/>
            <person name="Simone D."/>
            <person name="Lopez-Fernandez M."/>
            <person name="Wu X."/>
            <person name="de Brujin I."/>
            <person name="Lundin D."/>
            <person name="Andersson A."/>
            <person name="Bertilsson S."/>
            <person name="Dopson M."/>
        </authorList>
    </citation>
    <scope>NUCLEOTIDE SEQUENCE</scope>
    <source>
        <strain evidence="2">MM415B02435</strain>
    </source>
</reference>
<dbReference type="Pfam" id="PF04542">
    <property type="entry name" value="Sigma70_r2"/>
    <property type="match status" value="1"/>
</dbReference>
<dbReference type="InterPro" id="IPR013325">
    <property type="entry name" value="RNA_pol_sigma_r2"/>
</dbReference>
<dbReference type="EMBL" id="MT142893">
    <property type="protein sequence ID" value="QJA90144.1"/>
    <property type="molecule type" value="Genomic_DNA"/>
</dbReference>
<dbReference type="Gene3D" id="1.10.1740.10">
    <property type="match status" value="1"/>
</dbReference>
<organism evidence="2">
    <name type="scientific">viral metagenome</name>
    <dbReference type="NCBI Taxonomy" id="1070528"/>
    <lineage>
        <taxon>unclassified sequences</taxon>
        <taxon>metagenomes</taxon>
        <taxon>organismal metagenomes</taxon>
    </lineage>
</organism>
<accession>A0A6M3L9W9</accession>
<protein>
    <submittedName>
        <fullName evidence="2">Putative sigma-70 region domain containing protein</fullName>
    </submittedName>
</protein>
<dbReference type="AlphaFoldDB" id="A0A6M3L9W9"/>
<proteinExistence type="predicted"/>
<dbReference type="SUPFAM" id="SSF88946">
    <property type="entry name" value="Sigma2 domain of RNA polymerase sigma factors"/>
    <property type="match status" value="1"/>
</dbReference>
<dbReference type="GO" id="GO:0003700">
    <property type="term" value="F:DNA-binding transcription factor activity"/>
    <property type="evidence" value="ECO:0007669"/>
    <property type="project" value="InterPro"/>
</dbReference>
<gene>
    <name evidence="2" type="ORF">MM415B02435_0014</name>
</gene>
<dbReference type="GO" id="GO:0006352">
    <property type="term" value="P:DNA-templated transcription initiation"/>
    <property type="evidence" value="ECO:0007669"/>
    <property type="project" value="InterPro"/>
</dbReference>
<name>A0A6M3L9W9_9ZZZZ</name>
<feature type="domain" description="RNA polymerase sigma-70 region 2" evidence="1">
    <location>
        <begin position="12"/>
        <end position="68"/>
    </location>
</feature>
<sequence length="95" mass="11467">MNKSFRKSVYGTGIKKIARLLTKDFHLREDLEQEMLLEIFKQGRYYDEKIDSYVLWVSKNRAIDYIRKFHNKEIPFGNMENIDQIINKNDTNSDF</sequence>
<dbReference type="InterPro" id="IPR007627">
    <property type="entry name" value="RNA_pol_sigma70_r2"/>
</dbReference>